<dbReference type="InterPro" id="IPR017900">
    <property type="entry name" value="4Fe4S_Fe_S_CS"/>
</dbReference>
<reference evidence="5 6" key="1">
    <citation type="journal article" date="2017" name="ISME J.">
        <title>Energy and carbon metabolisms in a deep terrestrial subsurface fluid microbial community.</title>
        <authorList>
            <person name="Momper L."/>
            <person name="Jungbluth S.P."/>
            <person name="Lee M.D."/>
            <person name="Amend J.P."/>
        </authorList>
    </citation>
    <scope>NUCLEOTIDE SEQUENCE [LARGE SCALE GENOMIC DNA]</scope>
    <source>
        <strain evidence="5">SURF_5</strain>
    </source>
</reference>
<dbReference type="GO" id="GO:0051536">
    <property type="term" value="F:iron-sulfur cluster binding"/>
    <property type="evidence" value="ECO:0007669"/>
    <property type="project" value="UniProtKB-KW"/>
</dbReference>
<dbReference type="Proteomes" id="UP000265882">
    <property type="component" value="Unassembled WGS sequence"/>
</dbReference>
<comment type="caution">
    <text evidence="5">The sequence shown here is derived from an EMBL/GenBank/DDBJ whole genome shotgun (WGS) entry which is preliminary data.</text>
</comment>
<dbReference type="PROSITE" id="PS00198">
    <property type="entry name" value="4FE4S_FER_1"/>
    <property type="match status" value="1"/>
</dbReference>
<dbReference type="Gene3D" id="3.30.70.20">
    <property type="match status" value="1"/>
</dbReference>
<dbReference type="AlphaFoldDB" id="A0A3A4NBG9"/>
<dbReference type="EMBL" id="QZKU01000098">
    <property type="protein sequence ID" value="RJP18708.1"/>
    <property type="molecule type" value="Genomic_DNA"/>
</dbReference>
<keyword evidence="3" id="KW-0411">Iron-sulfur</keyword>
<feature type="domain" description="4Fe-4S ferredoxin-type" evidence="4">
    <location>
        <begin position="322"/>
        <end position="351"/>
    </location>
</feature>
<gene>
    <name evidence="5" type="ORF">C4520_14025</name>
</gene>
<dbReference type="InterPro" id="IPR017896">
    <property type="entry name" value="4Fe4S_Fe-S-bd"/>
</dbReference>
<evidence type="ECO:0000259" key="4">
    <source>
        <dbReference type="PROSITE" id="PS51379"/>
    </source>
</evidence>
<proteinExistence type="predicted"/>
<keyword evidence="2" id="KW-0408">Iron</keyword>
<accession>A0A3A4NBG9</accession>
<evidence type="ECO:0000313" key="5">
    <source>
        <dbReference type="EMBL" id="RJP18708.1"/>
    </source>
</evidence>
<dbReference type="Pfam" id="PF12838">
    <property type="entry name" value="Fer4_7"/>
    <property type="match status" value="1"/>
</dbReference>
<name>A0A3A4NBG9_ABYX5</name>
<organism evidence="5 6">
    <name type="scientific">Abyssobacteria bacterium (strain SURF_5)</name>
    <dbReference type="NCBI Taxonomy" id="2093360"/>
    <lineage>
        <taxon>Bacteria</taxon>
        <taxon>Pseudomonadati</taxon>
        <taxon>Candidatus Hydrogenedentota</taxon>
        <taxon>Candidatus Abyssobacteria</taxon>
    </lineage>
</organism>
<evidence type="ECO:0000256" key="3">
    <source>
        <dbReference type="ARBA" id="ARBA00023014"/>
    </source>
</evidence>
<evidence type="ECO:0000256" key="2">
    <source>
        <dbReference type="ARBA" id="ARBA00023004"/>
    </source>
</evidence>
<feature type="domain" description="4Fe-4S ferredoxin-type" evidence="4">
    <location>
        <begin position="292"/>
        <end position="320"/>
    </location>
</feature>
<sequence length="381" mass="42089">MRNKEDIMQQSPYKRLAERIDMNLNGAPKKDGDFSPAFLKYLELLFTPEEAVVASRLSVDPHMKSADEVALELGRTGEEVEHILSGLVEKGVVLGFGGQYMLPVVPLVVNVHQFRETVTKDTLEAGKLYQDFFIKDGFYKFYESSAAGTPLRRAIPVEQSIDTGQEVLSHEDLAMFLDHANMDAIALVPCPCRTRTERLGIRECKENNPVGHCFFIGMPAMLFVGRGEGKLITREEAKKYAADMREKGLVVMTDNAASMENGVICFCCGCCCSITRGLTRWDNPHAFARSNFVARVHEECAACGTCVDRCFFKAISVPDGADAAEVDPSRCMGCGVCTVTCPTGALRLERLEREPIFVSTAQLYSRVAAENEAAGQKRPME</sequence>
<dbReference type="SUPFAM" id="SSF54862">
    <property type="entry name" value="4Fe-4S ferredoxins"/>
    <property type="match status" value="1"/>
</dbReference>
<protein>
    <submittedName>
        <fullName evidence="5">4Fe-4S dicluster domain-containing protein</fullName>
    </submittedName>
</protein>
<dbReference type="GO" id="GO:0046872">
    <property type="term" value="F:metal ion binding"/>
    <property type="evidence" value="ECO:0007669"/>
    <property type="project" value="UniProtKB-KW"/>
</dbReference>
<evidence type="ECO:0000313" key="6">
    <source>
        <dbReference type="Proteomes" id="UP000265882"/>
    </source>
</evidence>
<evidence type="ECO:0000256" key="1">
    <source>
        <dbReference type="ARBA" id="ARBA00022723"/>
    </source>
</evidence>
<dbReference type="PROSITE" id="PS51379">
    <property type="entry name" value="4FE4S_FER_2"/>
    <property type="match status" value="2"/>
</dbReference>
<keyword evidence="1" id="KW-0479">Metal-binding</keyword>